<reference evidence="2 3" key="1">
    <citation type="submission" date="2019-09" db="EMBL/GenBank/DDBJ databases">
        <title>Bird 10,000 Genomes (B10K) Project - Family phase.</title>
        <authorList>
            <person name="Zhang G."/>
        </authorList>
    </citation>
    <scope>NUCLEOTIDE SEQUENCE [LARGE SCALE GENOMIC DNA]</scope>
    <source>
        <strain evidence="2">B10K-DU-001-18</strain>
        <tissue evidence="2">Muscle</tissue>
    </source>
</reference>
<feature type="region of interest" description="Disordered" evidence="1">
    <location>
        <begin position="24"/>
        <end position="82"/>
    </location>
</feature>
<feature type="non-terminal residue" evidence="2">
    <location>
        <position position="172"/>
    </location>
</feature>
<dbReference type="GO" id="GO:0046599">
    <property type="term" value="P:regulation of centriole replication"/>
    <property type="evidence" value="ECO:0007669"/>
    <property type="project" value="TreeGrafter"/>
</dbReference>
<feature type="non-terminal residue" evidence="2">
    <location>
        <position position="1"/>
    </location>
</feature>
<keyword evidence="3" id="KW-1185">Reference proteome</keyword>
<dbReference type="OrthoDB" id="6163239at2759"/>
<feature type="compositionally biased region" description="Polar residues" evidence="1">
    <location>
        <begin position="161"/>
        <end position="172"/>
    </location>
</feature>
<organism evidence="2 3">
    <name type="scientific">Regulus satrapa</name>
    <name type="common">Golden-crowned kinglet</name>
    <dbReference type="NCBI Taxonomy" id="13245"/>
    <lineage>
        <taxon>Eukaryota</taxon>
        <taxon>Metazoa</taxon>
        <taxon>Chordata</taxon>
        <taxon>Craniata</taxon>
        <taxon>Vertebrata</taxon>
        <taxon>Euteleostomi</taxon>
        <taxon>Archelosauria</taxon>
        <taxon>Archosauria</taxon>
        <taxon>Dinosauria</taxon>
        <taxon>Saurischia</taxon>
        <taxon>Theropoda</taxon>
        <taxon>Coelurosauria</taxon>
        <taxon>Aves</taxon>
        <taxon>Neognathae</taxon>
        <taxon>Neoaves</taxon>
        <taxon>Telluraves</taxon>
        <taxon>Australaves</taxon>
        <taxon>Passeriformes</taxon>
        <taxon>Regulidae</taxon>
        <taxon>Regulus</taxon>
    </lineage>
</organism>
<dbReference type="AlphaFoldDB" id="A0A7K4X6L3"/>
<feature type="region of interest" description="Disordered" evidence="1">
    <location>
        <begin position="120"/>
        <end position="172"/>
    </location>
</feature>
<evidence type="ECO:0000313" key="2">
    <source>
        <dbReference type="EMBL" id="NWR41868.1"/>
    </source>
</evidence>
<dbReference type="Proteomes" id="UP000529728">
    <property type="component" value="Unassembled WGS sequence"/>
</dbReference>
<accession>A0A7K4X6L3</accession>
<dbReference type="GO" id="GO:0005814">
    <property type="term" value="C:centriole"/>
    <property type="evidence" value="ECO:0007669"/>
    <property type="project" value="TreeGrafter"/>
</dbReference>
<sequence>AALSSKRRTRMLNKGIQAGALEIVSSGTRRKTRDVGVTFPTPRSSLQPGEPAGARPAPRSRRSRLHCQPGQQQGRAGTALARPLPALLPRGLSRGPPGRIVSNLLSLSTGTLWFVPAEDLKRESRKENQSSGTPGPGPAWFEPWSSTKPWREPLREKNWEEQPSTGQAAHPG</sequence>
<gene>
    <name evidence="2" type="primary">Alms1</name>
    <name evidence="2" type="ORF">REGSAT_R09706</name>
</gene>
<proteinExistence type="predicted"/>
<dbReference type="GO" id="GO:0008017">
    <property type="term" value="F:microtubule binding"/>
    <property type="evidence" value="ECO:0007669"/>
    <property type="project" value="TreeGrafter"/>
</dbReference>
<evidence type="ECO:0000313" key="3">
    <source>
        <dbReference type="Proteomes" id="UP000529728"/>
    </source>
</evidence>
<comment type="caution">
    <text evidence="2">The sequence shown here is derived from an EMBL/GenBank/DDBJ whole genome shotgun (WGS) entry which is preliminary data.</text>
</comment>
<dbReference type="GO" id="GO:0005813">
    <property type="term" value="C:centrosome"/>
    <property type="evidence" value="ECO:0007669"/>
    <property type="project" value="TreeGrafter"/>
</dbReference>
<dbReference type="PANTHER" id="PTHR21553:SF22">
    <property type="entry name" value="CENTROSOME-ASSOCIATED PROTEIN ALMS1"/>
    <property type="match status" value="1"/>
</dbReference>
<dbReference type="PANTHER" id="PTHR21553">
    <property type="entry name" value="ALMS1-RELATED"/>
    <property type="match status" value="1"/>
</dbReference>
<feature type="compositionally biased region" description="Basic and acidic residues" evidence="1">
    <location>
        <begin position="149"/>
        <end position="160"/>
    </location>
</feature>
<protein>
    <submittedName>
        <fullName evidence="2">ALMS1 protein</fullName>
    </submittedName>
</protein>
<dbReference type="GO" id="GO:0005829">
    <property type="term" value="C:cytosol"/>
    <property type="evidence" value="ECO:0007669"/>
    <property type="project" value="TreeGrafter"/>
</dbReference>
<dbReference type="EMBL" id="VWZN01001933">
    <property type="protein sequence ID" value="NWR41868.1"/>
    <property type="molecule type" value="Genomic_DNA"/>
</dbReference>
<evidence type="ECO:0000256" key="1">
    <source>
        <dbReference type="SAM" id="MobiDB-lite"/>
    </source>
</evidence>
<name>A0A7K4X6L3_REGSA</name>